<keyword evidence="1" id="KW-1133">Transmembrane helix</keyword>
<evidence type="ECO:0000256" key="1">
    <source>
        <dbReference type="SAM" id="Phobius"/>
    </source>
</evidence>
<evidence type="ECO:0000313" key="4">
    <source>
        <dbReference type="Proteomes" id="UP001151699"/>
    </source>
</evidence>
<gene>
    <name evidence="3" type="ORF">Bhyg_08131</name>
</gene>
<keyword evidence="1" id="KW-0472">Membrane</keyword>
<feature type="transmembrane region" description="Helical" evidence="1">
    <location>
        <begin position="226"/>
        <end position="246"/>
    </location>
</feature>
<organism evidence="3 4">
    <name type="scientific">Pseudolycoriella hygida</name>
    <dbReference type="NCBI Taxonomy" id="35572"/>
    <lineage>
        <taxon>Eukaryota</taxon>
        <taxon>Metazoa</taxon>
        <taxon>Ecdysozoa</taxon>
        <taxon>Arthropoda</taxon>
        <taxon>Hexapoda</taxon>
        <taxon>Insecta</taxon>
        <taxon>Pterygota</taxon>
        <taxon>Neoptera</taxon>
        <taxon>Endopterygota</taxon>
        <taxon>Diptera</taxon>
        <taxon>Nematocera</taxon>
        <taxon>Sciaroidea</taxon>
        <taxon>Sciaridae</taxon>
        <taxon>Pseudolycoriella</taxon>
    </lineage>
</organism>
<dbReference type="AlphaFoldDB" id="A0A9Q0N446"/>
<accession>A0A9Q0N446</accession>
<keyword evidence="4" id="KW-1185">Reference proteome</keyword>
<keyword evidence="1" id="KW-0812">Transmembrane</keyword>
<dbReference type="EMBL" id="WJQU01000002">
    <property type="protein sequence ID" value="KAJ6643175.1"/>
    <property type="molecule type" value="Genomic_DNA"/>
</dbReference>
<evidence type="ECO:0008006" key="5">
    <source>
        <dbReference type="Google" id="ProtNLM"/>
    </source>
</evidence>
<feature type="transmembrane region" description="Helical" evidence="1">
    <location>
        <begin position="195"/>
        <end position="214"/>
    </location>
</feature>
<evidence type="ECO:0000313" key="3">
    <source>
        <dbReference type="EMBL" id="KAJ6643175.1"/>
    </source>
</evidence>
<protein>
    <recommendedName>
        <fullName evidence="5">Gustatory receptor</fullName>
    </recommendedName>
</protein>
<keyword evidence="2" id="KW-0732">Signal</keyword>
<evidence type="ECO:0000256" key="2">
    <source>
        <dbReference type="SAM" id="SignalP"/>
    </source>
</evidence>
<reference evidence="3" key="1">
    <citation type="submission" date="2022-07" db="EMBL/GenBank/DDBJ databases">
        <authorList>
            <person name="Trinca V."/>
            <person name="Uliana J.V.C."/>
            <person name="Torres T.T."/>
            <person name="Ward R.J."/>
            <person name="Monesi N."/>
        </authorList>
    </citation>
    <scope>NUCLEOTIDE SEQUENCE</scope>
    <source>
        <strain evidence="3">HSMRA1968</strain>
        <tissue evidence="3">Whole embryos</tissue>
    </source>
</reference>
<sequence length="316" mass="36168">MGFIDSFFMASNIILLLLELMLASSTNSEYNPGGKNYFLFLLRNVVCVATSVELLFRLSLHHLHYSHEYACEDVKSDMPYVLLFACILYALFLRHNISALPLTNSVWKHRLRIELLKSHGQRCKGVWSSNMVKSVQMLLFTLLLSRFPQALRKLQSENIPIRLTNACLLANDCLLASDCFVIDSPTCGIQRIEDTTLAATLFLFLLVFVALRRPSLHRMTRLTSAVYYYCIFCLFLCLCTFFLMGVTTTFIPSNDSTNQPCNTSTNVISCLCWALRRPSFHRMTRPTSLLTPLPMLYRSIAAFCWTYVLDLLLVFL</sequence>
<feature type="transmembrane region" description="Helical" evidence="1">
    <location>
        <begin position="295"/>
        <end position="315"/>
    </location>
</feature>
<name>A0A9Q0N446_9DIPT</name>
<comment type="caution">
    <text evidence="3">The sequence shown here is derived from an EMBL/GenBank/DDBJ whole genome shotgun (WGS) entry which is preliminary data.</text>
</comment>
<feature type="signal peptide" evidence="2">
    <location>
        <begin position="1"/>
        <end position="28"/>
    </location>
</feature>
<proteinExistence type="predicted"/>
<dbReference type="Proteomes" id="UP001151699">
    <property type="component" value="Chromosome B"/>
</dbReference>
<feature type="chain" id="PRO_5040142391" description="Gustatory receptor" evidence="2">
    <location>
        <begin position="29"/>
        <end position="316"/>
    </location>
</feature>